<dbReference type="Proteomes" id="UP000266841">
    <property type="component" value="Unassembled WGS sequence"/>
</dbReference>
<organism evidence="2 3">
    <name type="scientific">Thalassiosira oceanica</name>
    <name type="common">Marine diatom</name>
    <dbReference type="NCBI Taxonomy" id="159749"/>
    <lineage>
        <taxon>Eukaryota</taxon>
        <taxon>Sar</taxon>
        <taxon>Stramenopiles</taxon>
        <taxon>Ochrophyta</taxon>
        <taxon>Bacillariophyta</taxon>
        <taxon>Coscinodiscophyceae</taxon>
        <taxon>Thalassiosirophycidae</taxon>
        <taxon>Thalassiosirales</taxon>
        <taxon>Thalassiosiraceae</taxon>
        <taxon>Thalassiosira</taxon>
    </lineage>
</organism>
<dbReference type="AlphaFoldDB" id="K0T482"/>
<reference evidence="2 3" key="1">
    <citation type="journal article" date="2012" name="Genome Biol.">
        <title>Genome and low-iron response of an oceanic diatom adapted to chronic iron limitation.</title>
        <authorList>
            <person name="Lommer M."/>
            <person name="Specht M."/>
            <person name="Roy A.S."/>
            <person name="Kraemer L."/>
            <person name="Andreson R."/>
            <person name="Gutowska M.A."/>
            <person name="Wolf J."/>
            <person name="Bergner S.V."/>
            <person name="Schilhabel M.B."/>
            <person name="Klostermeier U.C."/>
            <person name="Beiko R.G."/>
            <person name="Rosenstiel P."/>
            <person name="Hippler M."/>
            <person name="Laroche J."/>
        </authorList>
    </citation>
    <scope>NUCLEOTIDE SEQUENCE [LARGE SCALE GENOMIC DNA]</scope>
    <source>
        <strain evidence="2 3">CCMP1005</strain>
    </source>
</reference>
<evidence type="ECO:0000313" key="2">
    <source>
        <dbReference type="EMBL" id="EJK71964.1"/>
    </source>
</evidence>
<dbReference type="EMBL" id="AGNL01006535">
    <property type="protein sequence ID" value="EJK71964.1"/>
    <property type="molecule type" value="Genomic_DNA"/>
</dbReference>
<evidence type="ECO:0000313" key="3">
    <source>
        <dbReference type="Proteomes" id="UP000266841"/>
    </source>
</evidence>
<accession>K0T482</accession>
<sequence>TTTSEIFNSLMAGELKQPSLGSRRKVRWATEQGAAEMPYSAASVTKQSCRGRRAHVESGESCILQGYFLSWLIAVGIHLLALHWAARTLPTYFHCQDCKATDPAALPEEHSGDSGRAQQDGMSASACLPLPPREVVGRDESLAAKSQALNKLGNHMIIIEGRSWPSVMQPTFS</sequence>
<feature type="non-terminal residue" evidence="2">
    <location>
        <position position="1"/>
    </location>
</feature>
<protein>
    <submittedName>
        <fullName evidence="2">Uncharacterized protein</fullName>
    </submittedName>
</protein>
<proteinExistence type="predicted"/>
<name>K0T482_THAOC</name>
<evidence type="ECO:0000256" key="1">
    <source>
        <dbReference type="SAM" id="MobiDB-lite"/>
    </source>
</evidence>
<keyword evidence="3" id="KW-1185">Reference proteome</keyword>
<feature type="region of interest" description="Disordered" evidence="1">
    <location>
        <begin position="104"/>
        <end position="124"/>
    </location>
</feature>
<gene>
    <name evidence="2" type="ORF">THAOC_06546</name>
</gene>
<comment type="caution">
    <text evidence="2">The sequence shown here is derived from an EMBL/GenBank/DDBJ whole genome shotgun (WGS) entry which is preliminary data.</text>
</comment>